<evidence type="ECO:0000313" key="2">
    <source>
        <dbReference type="EMBL" id="MCF2562961.1"/>
    </source>
</evidence>
<dbReference type="Proteomes" id="UP001200470">
    <property type="component" value="Unassembled WGS sequence"/>
</dbReference>
<protein>
    <submittedName>
        <fullName evidence="2">Uncharacterized protein</fullName>
    </submittedName>
</protein>
<sequence>MGKGRMLMIMFVLLMHHSIMAQTTAERNGMETMRRDSIEVSHNDSLAVYRTLPKTIGAVRAETNAVSPVQYPTDNVMMQPKVVVGEGAIAYENPMMRPSLTVNEHLKFDVDMQSADYIGMASTRSLFAAGYYNVGPLTFSANTNVNRFLLPTGVYNQYGVGGSVHYVFSENLSATVFGQYYATNPYFSMGAYSLVPTSRYGGYFTVENHKVGMHLGAQQIYDPFQHRMFMEPIVTPIIKMGKINVEMPMGPLIRRTLERMTHSGRRHGPIIMPNTNF</sequence>
<reference evidence="2 3" key="1">
    <citation type="submission" date="2020-12" db="EMBL/GenBank/DDBJ databases">
        <title>Whole genome sequences of gut porcine anaerobes.</title>
        <authorList>
            <person name="Kubasova T."/>
            <person name="Jahodarova E."/>
            <person name="Rychlik I."/>
        </authorList>
    </citation>
    <scope>NUCLEOTIDE SEQUENCE [LARGE SCALE GENOMIC DNA]</scope>
    <source>
        <strain evidence="2 3">An925</strain>
    </source>
</reference>
<evidence type="ECO:0000256" key="1">
    <source>
        <dbReference type="SAM" id="SignalP"/>
    </source>
</evidence>
<proteinExistence type="predicted"/>
<feature type="chain" id="PRO_5047253285" evidence="1">
    <location>
        <begin position="22"/>
        <end position="277"/>
    </location>
</feature>
<feature type="signal peptide" evidence="1">
    <location>
        <begin position="1"/>
        <end position="21"/>
    </location>
</feature>
<organism evidence="2 3">
    <name type="scientific">Xylanibacter brevis</name>
    <dbReference type="NCBI Taxonomy" id="83231"/>
    <lineage>
        <taxon>Bacteria</taxon>
        <taxon>Pseudomonadati</taxon>
        <taxon>Bacteroidota</taxon>
        <taxon>Bacteroidia</taxon>
        <taxon>Bacteroidales</taxon>
        <taxon>Prevotellaceae</taxon>
        <taxon>Xylanibacter</taxon>
    </lineage>
</organism>
<dbReference type="EMBL" id="JADYTN010000004">
    <property type="protein sequence ID" value="MCF2562961.1"/>
    <property type="molecule type" value="Genomic_DNA"/>
</dbReference>
<gene>
    <name evidence="2" type="ORF">I6E12_02375</name>
</gene>
<name>A0ABS9CCY0_9BACT</name>
<keyword evidence="3" id="KW-1185">Reference proteome</keyword>
<accession>A0ABS9CCY0</accession>
<dbReference type="RefSeq" id="WP_301637459.1">
    <property type="nucleotide sequence ID" value="NZ_JADYTN010000004.1"/>
</dbReference>
<evidence type="ECO:0000313" key="3">
    <source>
        <dbReference type="Proteomes" id="UP001200470"/>
    </source>
</evidence>
<comment type="caution">
    <text evidence="2">The sequence shown here is derived from an EMBL/GenBank/DDBJ whole genome shotgun (WGS) entry which is preliminary data.</text>
</comment>
<keyword evidence="1" id="KW-0732">Signal</keyword>